<comment type="caution">
    <text evidence="1">The sequence shown here is derived from an EMBL/GenBank/DDBJ whole genome shotgun (WGS) entry which is preliminary data.</text>
</comment>
<dbReference type="Proteomes" id="UP000249299">
    <property type="component" value="Unassembled WGS sequence"/>
</dbReference>
<keyword evidence="2" id="KW-1185">Reference proteome</keyword>
<name>A0A327JIV5_9HYPH</name>
<reference evidence="1 2" key="1">
    <citation type="submission" date="2017-07" db="EMBL/GenBank/DDBJ databases">
        <title>Draft Genome Sequences of Select Purple Nonsulfur Bacteria.</title>
        <authorList>
            <person name="Lasarre B."/>
            <person name="Mckinlay J.B."/>
        </authorList>
    </citation>
    <scope>NUCLEOTIDE SEQUENCE [LARGE SCALE GENOMIC DNA]</scope>
    <source>
        <strain evidence="1 2">DSM 11290</strain>
    </source>
</reference>
<evidence type="ECO:0000313" key="2">
    <source>
        <dbReference type="Proteomes" id="UP000249299"/>
    </source>
</evidence>
<accession>A0A327JIV5</accession>
<organism evidence="1 2">
    <name type="scientific">Rhodobium orientis</name>
    <dbReference type="NCBI Taxonomy" id="34017"/>
    <lineage>
        <taxon>Bacteria</taxon>
        <taxon>Pseudomonadati</taxon>
        <taxon>Pseudomonadota</taxon>
        <taxon>Alphaproteobacteria</taxon>
        <taxon>Hyphomicrobiales</taxon>
        <taxon>Rhodobiaceae</taxon>
        <taxon>Rhodobium</taxon>
    </lineage>
</organism>
<proteinExistence type="predicted"/>
<sequence length="83" mass="8943">MHGEVYALPKCVGVRTKTVRQRLGDEDDLPDVATAKARIAEEMQEGLCSGIRTDCSKTSSRATANCTNSAAPWFTATVPRDEG</sequence>
<protein>
    <submittedName>
        <fullName evidence="1">Uncharacterized protein</fullName>
    </submittedName>
</protein>
<evidence type="ECO:0000313" key="1">
    <source>
        <dbReference type="EMBL" id="RAI25905.1"/>
    </source>
</evidence>
<dbReference type="AlphaFoldDB" id="A0A327JIV5"/>
<gene>
    <name evidence="1" type="ORF">CH339_16345</name>
</gene>
<dbReference type="EMBL" id="NPEV01000039">
    <property type="protein sequence ID" value="RAI25905.1"/>
    <property type="molecule type" value="Genomic_DNA"/>
</dbReference>